<proteinExistence type="predicted"/>
<gene>
    <name evidence="2" type="ORF">Tco_1132208</name>
</gene>
<dbReference type="Proteomes" id="UP001151760">
    <property type="component" value="Unassembled WGS sequence"/>
</dbReference>
<feature type="region of interest" description="Disordered" evidence="1">
    <location>
        <begin position="240"/>
        <end position="286"/>
    </location>
</feature>
<keyword evidence="3" id="KW-1185">Reference proteome</keyword>
<feature type="non-terminal residue" evidence="2">
    <location>
        <position position="1"/>
    </location>
</feature>
<protein>
    <recommendedName>
        <fullName evidence="4">Reverse transcriptase domain-containing protein</fullName>
    </recommendedName>
</protein>
<reference evidence="2" key="1">
    <citation type="journal article" date="2022" name="Int. J. Mol. Sci.">
        <title>Draft Genome of Tanacetum Coccineum: Genomic Comparison of Closely Related Tanacetum-Family Plants.</title>
        <authorList>
            <person name="Yamashiro T."/>
            <person name="Shiraishi A."/>
            <person name="Nakayama K."/>
            <person name="Satake H."/>
        </authorList>
    </citation>
    <scope>NUCLEOTIDE SEQUENCE</scope>
</reference>
<accession>A0ABQ5JE16</accession>
<feature type="compositionally biased region" description="Polar residues" evidence="1">
    <location>
        <begin position="196"/>
        <end position="214"/>
    </location>
</feature>
<dbReference type="EMBL" id="BQNB010021761">
    <property type="protein sequence ID" value="GJU09812.1"/>
    <property type="molecule type" value="Genomic_DNA"/>
</dbReference>
<evidence type="ECO:0000313" key="2">
    <source>
        <dbReference type="EMBL" id="GJU09812.1"/>
    </source>
</evidence>
<feature type="compositionally biased region" description="Low complexity" evidence="1">
    <location>
        <begin position="164"/>
        <end position="195"/>
    </location>
</feature>
<evidence type="ECO:0000313" key="3">
    <source>
        <dbReference type="Proteomes" id="UP001151760"/>
    </source>
</evidence>
<evidence type="ECO:0008006" key="4">
    <source>
        <dbReference type="Google" id="ProtNLM"/>
    </source>
</evidence>
<name>A0ABQ5JE16_9ASTR</name>
<reference evidence="2" key="2">
    <citation type="submission" date="2022-01" db="EMBL/GenBank/DDBJ databases">
        <authorList>
            <person name="Yamashiro T."/>
            <person name="Shiraishi A."/>
            <person name="Satake H."/>
            <person name="Nakayama K."/>
        </authorList>
    </citation>
    <scope>NUCLEOTIDE SEQUENCE</scope>
</reference>
<evidence type="ECO:0000256" key="1">
    <source>
        <dbReference type="SAM" id="MobiDB-lite"/>
    </source>
</evidence>
<organism evidence="2 3">
    <name type="scientific">Tanacetum coccineum</name>
    <dbReference type="NCBI Taxonomy" id="301880"/>
    <lineage>
        <taxon>Eukaryota</taxon>
        <taxon>Viridiplantae</taxon>
        <taxon>Streptophyta</taxon>
        <taxon>Embryophyta</taxon>
        <taxon>Tracheophyta</taxon>
        <taxon>Spermatophyta</taxon>
        <taxon>Magnoliopsida</taxon>
        <taxon>eudicotyledons</taxon>
        <taxon>Gunneridae</taxon>
        <taxon>Pentapetalae</taxon>
        <taxon>asterids</taxon>
        <taxon>campanulids</taxon>
        <taxon>Asterales</taxon>
        <taxon>Asteraceae</taxon>
        <taxon>Asteroideae</taxon>
        <taxon>Anthemideae</taxon>
        <taxon>Anthemidinae</taxon>
        <taxon>Tanacetum</taxon>
    </lineage>
</organism>
<comment type="caution">
    <text evidence="2">The sequence shown here is derived from an EMBL/GenBank/DDBJ whole genome shotgun (WGS) entry which is preliminary data.</text>
</comment>
<feature type="region of interest" description="Disordered" evidence="1">
    <location>
        <begin position="153"/>
        <end position="214"/>
    </location>
</feature>
<sequence>VIPEVPTKVPIVPADPLVASEVVAVSITSPARVLDLVDYSSSDFDPLEDSLPSAPALPLVLPFLCSDDSKTDSKFVPAEQRPERHESFSTHDVMVSRWRDRVTSRSSSPSGSPSQDTFAPSFEFLFAPVVSPPGIRQQPAILILPEEAIPFGRTYRTHPNGPRSTLDSSHSGLSSDSSSDTSLGSPSNSLSDTSSVHSSGYDTSGQAHSGPSTRVASSRLVYLPVITPRYSEAFRRWRSEPLSTPYPPTTSESSLDLSSKRSLDLSSLSARPSRKRCRSPTTAVPSSTPVLRMVAPTHVGLLPPHKRFRDSYSPKDSKEEHMEVSTADAEAVVDLGIGDGVGAHTEDGIGMGVEIDASNIREDNEEFEAEIMASEERASLADRIKRLGRENLRVQALLCIERDCVDSLHHHMALSQEEFCHIHRDRDDSRRRLRRLVSFVERCLGFRPYFGSTMDMTIRRSGMTPEAIKELIAQRVAEALANLRQPVLLTLSRLKVKAKMTMTAMMEMVEMGMETMEVEETTELEIQMRMVEVLCQLLIWFEKMETVFHISNCPEVYQVKYATCTLLDSALTWWNLYKRIVGVDATFAMTWRDIMKLMMEVYYPRNKI</sequence>